<dbReference type="GO" id="GO:0044183">
    <property type="term" value="F:protein folding chaperone"/>
    <property type="evidence" value="ECO:0007669"/>
    <property type="project" value="TreeGrafter"/>
</dbReference>
<evidence type="ECO:0000256" key="3">
    <source>
        <dbReference type="ARBA" id="ARBA00023186"/>
    </source>
</evidence>
<evidence type="ECO:0000259" key="4">
    <source>
        <dbReference type="Pfam" id="PF05347"/>
    </source>
</evidence>
<dbReference type="GO" id="GO:0005759">
    <property type="term" value="C:mitochondrial matrix"/>
    <property type="evidence" value="ECO:0007669"/>
    <property type="project" value="UniProtKB-SubCell"/>
</dbReference>
<organism evidence="5 6">
    <name type="scientific">Papaver somniferum</name>
    <name type="common">Opium poppy</name>
    <dbReference type="NCBI Taxonomy" id="3469"/>
    <lineage>
        <taxon>Eukaryota</taxon>
        <taxon>Viridiplantae</taxon>
        <taxon>Streptophyta</taxon>
        <taxon>Embryophyta</taxon>
        <taxon>Tracheophyta</taxon>
        <taxon>Spermatophyta</taxon>
        <taxon>Magnoliopsida</taxon>
        <taxon>Ranunculales</taxon>
        <taxon>Papaveraceae</taxon>
        <taxon>Papaveroideae</taxon>
        <taxon>Papaver</taxon>
    </lineage>
</organism>
<dbReference type="InterPro" id="IPR008011">
    <property type="entry name" value="Complex1_LYR_dom"/>
</dbReference>
<dbReference type="Pfam" id="PF05347">
    <property type="entry name" value="Complex1_LYR"/>
    <property type="match status" value="1"/>
</dbReference>
<proteinExistence type="predicted"/>
<dbReference type="CDD" id="cd20267">
    <property type="entry name" value="Complex1_LYR_LYRM7"/>
    <property type="match status" value="1"/>
</dbReference>
<comment type="subcellular location">
    <subcellularLocation>
        <location evidence="1">Mitochondrion matrix</location>
    </subcellularLocation>
</comment>
<dbReference type="Proteomes" id="UP000316621">
    <property type="component" value="Chromosome 2"/>
</dbReference>
<dbReference type="EMBL" id="CM010716">
    <property type="protein sequence ID" value="RZC52556.1"/>
    <property type="molecule type" value="Genomic_DNA"/>
</dbReference>
<evidence type="ECO:0000313" key="5">
    <source>
        <dbReference type="EMBL" id="RZC52556.1"/>
    </source>
</evidence>
<dbReference type="PANTHER" id="PTHR46749">
    <property type="entry name" value="COMPLEX III ASSEMBLY FACTOR LYRM7"/>
    <property type="match status" value="1"/>
</dbReference>
<dbReference type="InterPro" id="IPR050435">
    <property type="entry name" value="MZM1/LYRM7"/>
</dbReference>
<protein>
    <recommendedName>
        <fullName evidence="4">Complex 1 LYR protein domain-containing protein</fullName>
    </recommendedName>
</protein>
<gene>
    <name evidence="5" type="ORF">C5167_020978</name>
</gene>
<dbReference type="PANTHER" id="PTHR46749:SF1">
    <property type="entry name" value="COMPLEX III ASSEMBLY FACTOR LYRM7"/>
    <property type="match status" value="1"/>
</dbReference>
<evidence type="ECO:0000256" key="2">
    <source>
        <dbReference type="ARBA" id="ARBA00023128"/>
    </source>
</evidence>
<dbReference type="Gramene" id="RZC52556">
    <property type="protein sequence ID" value="RZC52556"/>
    <property type="gene ID" value="C5167_020978"/>
</dbReference>
<sequence length="106" mass="11832">MVRTAEVLNAYRLVLRSTRKSFKGDTLMLNESAAEVRKRFEENRHVNSDAEVKRLVEEAKEAAGFISTMIVQAKLTPQGGYAVKATNDHKDLTLEVPSEALLPKTT</sequence>
<evidence type="ECO:0000256" key="1">
    <source>
        <dbReference type="ARBA" id="ARBA00004305"/>
    </source>
</evidence>
<dbReference type="GO" id="GO:0034551">
    <property type="term" value="P:mitochondrial respiratory chain complex III assembly"/>
    <property type="evidence" value="ECO:0007669"/>
    <property type="project" value="InterPro"/>
</dbReference>
<name>A0A4Y7IWM9_PAPSO</name>
<dbReference type="STRING" id="3469.A0A4Y7IWM9"/>
<keyword evidence="6" id="KW-1185">Reference proteome</keyword>
<keyword evidence="3" id="KW-0143">Chaperone</keyword>
<accession>A0A4Y7IWM9</accession>
<reference evidence="5 6" key="1">
    <citation type="journal article" date="2018" name="Science">
        <title>The opium poppy genome and morphinan production.</title>
        <authorList>
            <person name="Guo L."/>
            <person name="Winzer T."/>
            <person name="Yang X."/>
            <person name="Li Y."/>
            <person name="Ning Z."/>
            <person name="He Z."/>
            <person name="Teodor R."/>
            <person name="Lu Y."/>
            <person name="Bowser T.A."/>
            <person name="Graham I.A."/>
            <person name="Ye K."/>
        </authorList>
    </citation>
    <scope>NUCLEOTIDE SEQUENCE [LARGE SCALE GENOMIC DNA]</scope>
    <source>
        <strain evidence="6">cv. HN1</strain>
        <tissue evidence="5">Leaves</tissue>
    </source>
</reference>
<dbReference type="OrthoDB" id="529194at2759"/>
<dbReference type="AlphaFoldDB" id="A0A4Y7IWM9"/>
<evidence type="ECO:0000313" key="6">
    <source>
        <dbReference type="Proteomes" id="UP000316621"/>
    </source>
</evidence>
<dbReference type="InterPro" id="IPR045298">
    <property type="entry name" value="Complex1_LYR_LYRM7"/>
</dbReference>
<dbReference type="OMA" id="DKDHAGA"/>
<keyword evidence="2" id="KW-0496">Mitochondrion</keyword>
<feature type="domain" description="Complex 1 LYR protein" evidence="4">
    <location>
        <begin position="6"/>
        <end position="62"/>
    </location>
</feature>